<evidence type="ECO:0000256" key="3">
    <source>
        <dbReference type="ARBA" id="ARBA00022516"/>
    </source>
</evidence>
<evidence type="ECO:0000256" key="4">
    <source>
        <dbReference type="ARBA" id="ARBA00022519"/>
    </source>
</evidence>
<dbReference type="PANTHER" id="PTHR30561">
    <property type="entry name" value="SMR FAMILY PROTON-DEPENDENT DRUG EFFLUX TRANSPORTER SUGE"/>
    <property type="match status" value="1"/>
</dbReference>
<dbReference type="Gene3D" id="1.10.3730.20">
    <property type="match status" value="1"/>
</dbReference>
<evidence type="ECO:0000313" key="13">
    <source>
        <dbReference type="EMBL" id="OHX11668.1"/>
    </source>
</evidence>
<keyword evidence="3" id="KW-0444">Lipid biosynthesis</keyword>
<dbReference type="AlphaFoldDB" id="A0A1S1WWJ7"/>
<dbReference type="GO" id="GO:0009103">
    <property type="term" value="P:lipopolysaccharide biosynthetic process"/>
    <property type="evidence" value="ECO:0007669"/>
    <property type="project" value="UniProtKB-KW"/>
</dbReference>
<dbReference type="Pfam" id="PF00892">
    <property type="entry name" value="EamA"/>
    <property type="match status" value="1"/>
</dbReference>
<dbReference type="GO" id="GO:0009245">
    <property type="term" value="P:lipid A biosynthetic process"/>
    <property type="evidence" value="ECO:0007669"/>
    <property type="project" value="UniProtKB-KW"/>
</dbReference>
<evidence type="ECO:0000256" key="8">
    <source>
        <dbReference type="ARBA" id="ARBA00022989"/>
    </source>
</evidence>
<accession>A0A1S1WWJ7</accession>
<feature type="transmembrane region" description="Helical" evidence="11">
    <location>
        <begin position="12"/>
        <end position="31"/>
    </location>
</feature>
<feature type="domain" description="EamA" evidence="12">
    <location>
        <begin position="11"/>
        <end position="79"/>
    </location>
</feature>
<dbReference type="InterPro" id="IPR000390">
    <property type="entry name" value="Small_drug/metabolite_transptr"/>
</dbReference>
<evidence type="ECO:0000256" key="5">
    <source>
        <dbReference type="ARBA" id="ARBA00022556"/>
    </source>
</evidence>
<evidence type="ECO:0000256" key="1">
    <source>
        <dbReference type="ARBA" id="ARBA00004651"/>
    </source>
</evidence>
<sequence length="82" mass="9226">MRLLHLALDWPFIAGATSYCLLLVFWIWLLTFIPLSRAYPFTIISMAVATLGSWFFFGETVTPRFLTGLAIIMLGVIILGTD</sequence>
<comment type="caution">
    <text evidence="13">The sequence shown here is derived from an EMBL/GenBank/DDBJ whole genome shotgun (WGS) entry which is preliminary data.</text>
</comment>
<protein>
    <recommendedName>
        <fullName evidence="12">EamA domain-containing protein</fullName>
    </recommendedName>
</protein>
<dbReference type="InterPro" id="IPR000620">
    <property type="entry name" value="EamA_dom"/>
</dbReference>
<dbReference type="EMBL" id="MKCS01000002">
    <property type="protein sequence ID" value="OHX11668.1"/>
    <property type="molecule type" value="Genomic_DNA"/>
</dbReference>
<feature type="transmembrane region" description="Helical" evidence="11">
    <location>
        <begin position="63"/>
        <end position="81"/>
    </location>
</feature>
<evidence type="ECO:0000256" key="10">
    <source>
        <dbReference type="ARBA" id="ARBA00023136"/>
    </source>
</evidence>
<organism evidence="13 14">
    <name type="scientific">Chromobacterium sphagni</name>
    <dbReference type="NCBI Taxonomy" id="1903179"/>
    <lineage>
        <taxon>Bacteria</taxon>
        <taxon>Pseudomonadati</taxon>
        <taxon>Pseudomonadota</taxon>
        <taxon>Betaproteobacteria</taxon>
        <taxon>Neisseriales</taxon>
        <taxon>Chromobacteriaceae</taxon>
        <taxon>Chromobacterium</taxon>
    </lineage>
</organism>
<dbReference type="PANTHER" id="PTHR30561:SF9">
    <property type="entry name" value="4-AMINO-4-DEOXY-L-ARABINOSE-PHOSPHOUNDECAPRENOL FLIPPASE SUBUNIT ARNF-RELATED"/>
    <property type="match status" value="1"/>
</dbReference>
<keyword evidence="8 11" id="KW-1133">Transmembrane helix</keyword>
<dbReference type="SUPFAM" id="SSF103481">
    <property type="entry name" value="Multidrug resistance efflux transporter EmrE"/>
    <property type="match status" value="1"/>
</dbReference>
<evidence type="ECO:0000256" key="6">
    <source>
        <dbReference type="ARBA" id="ARBA00022692"/>
    </source>
</evidence>
<name>A0A1S1WWJ7_9NEIS</name>
<dbReference type="STRING" id="1903179.BI347_18670"/>
<gene>
    <name evidence="13" type="ORF">BI347_18670</name>
</gene>
<dbReference type="InterPro" id="IPR037185">
    <property type="entry name" value="EmrE-like"/>
</dbReference>
<evidence type="ECO:0000256" key="2">
    <source>
        <dbReference type="ARBA" id="ARBA00022475"/>
    </source>
</evidence>
<keyword evidence="7" id="KW-0448">Lipopolysaccharide biosynthesis</keyword>
<keyword evidence="9" id="KW-0443">Lipid metabolism</keyword>
<dbReference type="Proteomes" id="UP000180088">
    <property type="component" value="Unassembled WGS sequence"/>
</dbReference>
<evidence type="ECO:0000259" key="12">
    <source>
        <dbReference type="Pfam" id="PF00892"/>
    </source>
</evidence>
<comment type="subcellular location">
    <subcellularLocation>
        <location evidence="1">Cell membrane</location>
        <topology evidence="1">Multi-pass membrane protein</topology>
    </subcellularLocation>
</comment>
<keyword evidence="2" id="KW-1003">Cell membrane</keyword>
<dbReference type="GO" id="GO:0022857">
    <property type="term" value="F:transmembrane transporter activity"/>
    <property type="evidence" value="ECO:0007669"/>
    <property type="project" value="InterPro"/>
</dbReference>
<dbReference type="GO" id="GO:0005886">
    <property type="term" value="C:plasma membrane"/>
    <property type="evidence" value="ECO:0007669"/>
    <property type="project" value="UniProtKB-SubCell"/>
</dbReference>
<keyword evidence="5" id="KW-0441">Lipid A biosynthesis</keyword>
<evidence type="ECO:0000256" key="11">
    <source>
        <dbReference type="SAM" id="Phobius"/>
    </source>
</evidence>
<keyword evidence="10 11" id="KW-0472">Membrane</keyword>
<reference evidence="13 14" key="1">
    <citation type="submission" date="2016-09" db="EMBL/GenBank/DDBJ databases">
        <title>Chromobacterium muskegensis sp. nov., an insecticidal bacterium isolated from Sphagnum bogs.</title>
        <authorList>
            <person name="Sparks M.E."/>
            <person name="Blackburn M.B."/>
            <person name="Gundersen-Rindal D.E."/>
            <person name="Mitchell A."/>
            <person name="Farrar R."/>
            <person name="Kuhar D."/>
        </authorList>
    </citation>
    <scope>NUCLEOTIDE SEQUENCE [LARGE SCALE GENOMIC DNA]</scope>
    <source>
        <strain evidence="13 14">37-2</strain>
    </source>
</reference>
<evidence type="ECO:0000256" key="7">
    <source>
        <dbReference type="ARBA" id="ARBA00022985"/>
    </source>
</evidence>
<feature type="transmembrane region" description="Helical" evidence="11">
    <location>
        <begin position="38"/>
        <end position="57"/>
    </location>
</feature>
<keyword evidence="4" id="KW-0997">Cell inner membrane</keyword>
<proteinExistence type="predicted"/>
<evidence type="ECO:0000313" key="14">
    <source>
        <dbReference type="Proteomes" id="UP000180088"/>
    </source>
</evidence>
<keyword evidence="6 11" id="KW-0812">Transmembrane</keyword>
<evidence type="ECO:0000256" key="9">
    <source>
        <dbReference type="ARBA" id="ARBA00023098"/>
    </source>
</evidence>